<sequence length="80" mass="7938">MWCALAGVLLVCALAVLVDALVAVRVLGVELAVLAVVRLVAPPPGPVGVTARSKAFDVVFLAVAALAVLALSLAPNIAPA</sequence>
<protein>
    <recommendedName>
        <fullName evidence="4">DUF3017 domain-containing protein</fullName>
    </recommendedName>
</protein>
<proteinExistence type="predicted"/>
<accession>C5BZS4</accession>
<name>C5BZS4_BEUC1</name>
<evidence type="ECO:0000256" key="1">
    <source>
        <dbReference type="SAM" id="Phobius"/>
    </source>
</evidence>
<keyword evidence="3" id="KW-1185">Reference proteome</keyword>
<keyword evidence="1" id="KW-0812">Transmembrane</keyword>
<evidence type="ECO:0000313" key="3">
    <source>
        <dbReference type="Proteomes" id="UP000007962"/>
    </source>
</evidence>
<keyword evidence="1" id="KW-1133">Transmembrane helix</keyword>
<reference evidence="2 3" key="1">
    <citation type="journal article" date="2009" name="Stand. Genomic Sci.">
        <title>Complete genome sequence of Beutenbergia cavernae type strain (HKI 0122).</title>
        <authorList>
            <person name="Land M."/>
            <person name="Pukall R."/>
            <person name="Abt B."/>
            <person name="Goker M."/>
            <person name="Rohde M."/>
            <person name="Glavina Del Rio T."/>
            <person name="Tice H."/>
            <person name="Copeland A."/>
            <person name="Cheng J.F."/>
            <person name="Lucas S."/>
            <person name="Chen F."/>
            <person name="Nolan M."/>
            <person name="Bruce D."/>
            <person name="Goodwin L."/>
            <person name="Pitluck S."/>
            <person name="Ivanova N."/>
            <person name="Mavromatis K."/>
            <person name="Ovchinnikova G."/>
            <person name="Pati A."/>
            <person name="Chen A."/>
            <person name="Palaniappan K."/>
            <person name="Hauser L."/>
            <person name="Chang Y.J."/>
            <person name="Jefferies C.C."/>
            <person name="Saunders E."/>
            <person name="Brettin T."/>
            <person name="Detter J.C."/>
            <person name="Han C."/>
            <person name="Chain P."/>
            <person name="Bristow J."/>
            <person name="Eisen J.A."/>
            <person name="Markowitz V."/>
            <person name="Hugenholtz P."/>
            <person name="Kyrpides N.C."/>
            <person name="Klenk H.P."/>
            <person name="Lapidus A."/>
        </authorList>
    </citation>
    <scope>NUCLEOTIDE SEQUENCE [LARGE SCALE GENOMIC DNA]</scope>
    <source>
        <strain evidence="3">ATCC BAA-8 / DSM 12333 / NBRC 16432</strain>
    </source>
</reference>
<dbReference type="HOGENOM" id="CLU_2582625_0_0_11"/>
<gene>
    <name evidence="2" type="ordered locus">Bcav_3009</name>
</gene>
<dbReference type="EMBL" id="CP001618">
    <property type="protein sequence ID" value="ACQ81254.1"/>
    <property type="molecule type" value="Genomic_DNA"/>
</dbReference>
<keyword evidence="1" id="KW-0472">Membrane</keyword>
<dbReference type="InterPro" id="IPR021385">
    <property type="entry name" value="DUF3017"/>
</dbReference>
<dbReference type="Proteomes" id="UP000007962">
    <property type="component" value="Chromosome"/>
</dbReference>
<evidence type="ECO:0008006" key="4">
    <source>
        <dbReference type="Google" id="ProtNLM"/>
    </source>
</evidence>
<feature type="transmembrane region" description="Helical" evidence="1">
    <location>
        <begin position="58"/>
        <end position="78"/>
    </location>
</feature>
<organism evidence="2 3">
    <name type="scientific">Beutenbergia cavernae (strain ATCC BAA-8 / DSM 12333 / CCUG 43141 / JCM 11478 / NBRC 16432 / NCIMB 13614 / HKI 0122)</name>
    <dbReference type="NCBI Taxonomy" id="471853"/>
    <lineage>
        <taxon>Bacteria</taxon>
        <taxon>Bacillati</taxon>
        <taxon>Actinomycetota</taxon>
        <taxon>Actinomycetes</taxon>
        <taxon>Micrococcales</taxon>
        <taxon>Beutenbergiaceae</taxon>
        <taxon>Beutenbergia</taxon>
    </lineage>
</organism>
<dbReference type="Pfam" id="PF11222">
    <property type="entry name" value="DUF3017"/>
    <property type="match status" value="1"/>
</dbReference>
<dbReference type="KEGG" id="bcv:Bcav_3009"/>
<evidence type="ECO:0000313" key="2">
    <source>
        <dbReference type="EMBL" id="ACQ81254.1"/>
    </source>
</evidence>
<dbReference type="AlphaFoldDB" id="C5BZS4"/>